<dbReference type="SUPFAM" id="SSF56112">
    <property type="entry name" value="Protein kinase-like (PK-like)"/>
    <property type="match status" value="1"/>
</dbReference>
<accession>A0A848L145</accession>
<dbReference type="AlphaFoldDB" id="A0A848L145"/>
<name>A0A848L145_9ACTN</name>
<keyword evidence="2" id="KW-0808">Transferase</keyword>
<dbReference type="GO" id="GO:0005737">
    <property type="term" value="C:cytoplasm"/>
    <property type="evidence" value="ECO:0007669"/>
    <property type="project" value="TreeGrafter"/>
</dbReference>
<dbReference type="Pfam" id="PF01636">
    <property type="entry name" value="APH"/>
    <property type="match status" value="1"/>
</dbReference>
<dbReference type="GO" id="GO:0006646">
    <property type="term" value="P:phosphatidylethanolamine biosynthetic process"/>
    <property type="evidence" value="ECO:0007669"/>
    <property type="project" value="TreeGrafter"/>
</dbReference>
<evidence type="ECO:0000313" key="3">
    <source>
        <dbReference type="Proteomes" id="UP000550729"/>
    </source>
</evidence>
<proteinExistence type="predicted"/>
<gene>
    <name evidence="2" type="ORF">HH308_13515</name>
</gene>
<organism evidence="2 3">
    <name type="scientific">Gordonia asplenii</name>
    <dbReference type="NCBI Taxonomy" id="2725283"/>
    <lineage>
        <taxon>Bacteria</taxon>
        <taxon>Bacillati</taxon>
        <taxon>Actinomycetota</taxon>
        <taxon>Actinomycetes</taxon>
        <taxon>Mycobacteriales</taxon>
        <taxon>Gordoniaceae</taxon>
        <taxon>Gordonia</taxon>
    </lineage>
</organism>
<evidence type="ECO:0000313" key="2">
    <source>
        <dbReference type="EMBL" id="NMO02231.1"/>
    </source>
</evidence>
<protein>
    <submittedName>
        <fullName evidence="2">Phosphotransferase</fullName>
    </submittedName>
</protein>
<sequence>MNSNLQDRTVARPWGADGADVTFGADVPSKDQGIIADVLAACAASTFTGLTVHVDVLTGGANNRNYVAYGVTGKVAIRVSAQDAQRFQVDRPSAADAQNDAAAVDLAPKRLAQLPGGNAAATFLDGPTLWFDTIKEPDVLAKIAVSLRELHSAPTTCTKRFDPFESVADWLRLAEREGTELPAQMPELIVLAKRIRAVLTELSLPQVLTHNDVVPPNFIVGPDGRVRMVDWDYAALGTVAFELASFCATAELSPELRDGFLRAYNDGAPVSAAQLATLDLLSFIGVMRELAWVLQGTAMLKGETTMAHGLTYESYRDSVLNAALAFAARDDVDALLTAAATPEERAW</sequence>
<dbReference type="Gene3D" id="3.30.200.20">
    <property type="entry name" value="Phosphorylase Kinase, domain 1"/>
    <property type="match status" value="1"/>
</dbReference>
<dbReference type="Gene3D" id="3.90.1200.10">
    <property type="match status" value="1"/>
</dbReference>
<evidence type="ECO:0000259" key="1">
    <source>
        <dbReference type="Pfam" id="PF01636"/>
    </source>
</evidence>
<dbReference type="InterPro" id="IPR011009">
    <property type="entry name" value="Kinase-like_dom_sf"/>
</dbReference>
<feature type="domain" description="Aminoglycoside phosphotransferase" evidence="1">
    <location>
        <begin position="57"/>
        <end position="267"/>
    </location>
</feature>
<dbReference type="PANTHER" id="PTHR22603">
    <property type="entry name" value="CHOLINE/ETHANOALAMINE KINASE"/>
    <property type="match status" value="1"/>
</dbReference>
<keyword evidence="3" id="KW-1185">Reference proteome</keyword>
<dbReference type="PANTHER" id="PTHR22603:SF66">
    <property type="entry name" value="ETHANOLAMINE KINASE"/>
    <property type="match status" value="1"/>
</dbReference>
<dbReference type="Proteomes" id="UP000550729">
    <property type="component" value="Unassembled WGS sequence"/>
</dbReference>
<dbReference type="RefSeq" id="WP_170194733.1">
    <property type="nucleotide sequence ID" value="NZ_JABBNB010000012.1"/>
</dbReference>
<dbReference type="EMBL" id="JABBNB010000012">
    <property type="protein sequence ID" value="NMO02231.1"/>
    <property type="molecule type" value="Genomic_DNA"/>
</dbReference>
<dbReference type="InterPro" id="IPR002575">
    <property type="entry name" value="Aminoglycoside_PTrfase"/>
</dbReference>
<dbReference type="GO" id="GO:0004305">
    <property type="term" value="F:ethanolamine kinase activity"/>
    <property type="evidence" value="ECO:0007669"/>
    <property type="project" value="TreeGrafter"/>
</dbReference>
<comment type="caution">
    <text evidence="2">The sequence shown here is derived from an EMBL/GenBank/DDBJ whole genome shotgun (WGS) entry which is preliminary data.</text>
</comment>
<reference evidence="2 3" key="1">
    <citation type="submission" date="2020-04" db="EMBL/GenBank/DDBJ databases">
        <title>Gordonia sp. nov. TBRC 11910.</title>
        <authorList>
            <person name="Suriyachadkun C."/>
        </authorList>
    </citation>
    <scope>NUCLEOTIDE SEQUENCE [LARGE SCALE GENOMIC DNA]</scope>
    <source>
        <strain evidence="2 3">TBRC 11910</strain>
    </source>
</reference>